<evidence type="ECO:0000259" key="1">
    <source>
        <dbReference type="Pfam" id="PF05695"/>
    </source>
</evidence>
<organism evidence="2 3">
    <name type="scientific">Arachis hypogaea</name>
    <name type="common">Peanut</name>
    <dbReference type="NCBI Taxonomy" id="3818"/>
    <lineage>
        <taxon>Eukaryota</taxon>
        <taxon>Viridiplantae</taxon>
        <taxon>Streptophyta</taxon>
        <taxon>Embryophyta</taxon>
        <taxon>Tracheophyta</taxon>
        <taxon>Spermatophyta</taxon>
        <taxon>Magnoliopsida</taxon>
        <taxon>eudicotyledons</taxon>
        <taxon>Gunneridae</taxon>
        <taxon>Pentapetalae</taxon>
        <taxon>rosids</taxon>
        <taxon>fabids</taxon>
        <taxon>Fabales</taxon>
        <taxon>Fabaceae</taxon>
        <taxon>Papilionoideae</taxon>
        <taxon>50 kb inversion clade</taxon>
        <taxon>dalbergioids sensu lato</taxon>
        <taxon>Dalbergieae</taxon>
        <taxon>Pterocarpus clade</taxon>
        <taxon>Arachis</taxon>
    </lineage>
</organism>
<keyword evidence="3" id="KW-1185">Reference proteome</keyword>
<accession>A0A444X4F3</accession>
<comment type="caution">
    <text evidence="2">The sequence shown here is derived from an EMBL/GenBank/DDBJ whole genome shotgun (WGS) entry which is preliminary data.</text>
</comment>
<dbReference type="Proteomes" id="UP000289738">
    <property type="component" value="Chromosome B10"/>
</dbReference>
<evidence type="ECO:0000313" key="3">
    <source>
        <dbReference type="Proteomes" id="UP000289738"/>
    </source>
</evidence>
<gene>
    <name evidence="2" type="ORF">Ahy_B10g103965</name>
</gene>
<dbReference type="EMBL" id="SDMP01000020">
    <property type="protein sequence ID" value="RYQ84557.1"/>
    <property type="molecule type" value="Genomic_DNA"/>
</dbReference>
<protein>
    <recommendedName>
        <fullName evidence="1">Ycf2 N-terminal domain-containing protein</fullName>
    </recommendedName>
</protein>
<name>A0A444X4F3_ARAHY</name>
<reference evidence="2 3" key="1">
    <citation type="submission" date="2019-01" db="EMBL/GenBank/DDBJ databases">
        <title>Sequencing of cultivated peanut Arachis hypogaea provides insights into genome evolution and oil improvement.</title>
        <authorList>
            <person name="Chen X."/>
        </authorList>
    </citation>
    <scope>NUCLEOTIDE SEQUENCE [LARGE SCALE GENOMIC DNA]</scope>
    <source>
        <strain evidence="3">cv. Fuhuasheng</strain>
        <tissue evidence="2">Leaves</tissue>
    </source>
</reference>
<dbReference type="STRING" id="3818.A0A444X4F3"/>
<dbReference type="InterPro" id="IPR056777">
    <property type="entry name" value="Ycf2_N"/>
</dbReference>
<proteinExistence type="predicted"/>
<dbReference type="Pfam" id="PF05695">
    <property type="entry name" value="Ycf2"/>
    <property type="match status" value="1"/>
</dbReference>
<evidence type="ECO:0000313" key="2">
    <source>
        <dbReference type="EMBL" id="RYQ84557.1"/>
    </source>
</evidence>
<feature type="domain" description="Ycf2 N-terminal" evidence="1">
    <location>
        <begin position="43"/>
        <end position="134"/>
    </location>
</feature>
<dbReference type="AlphaFoldDB" id="A0A444X4F3"/>
<sequence>MTSPSMPCGNDSSGITAFTTTMLSIDQIISWIGFDLTVYGSITANRSFFSDRWSELHLGSNPTERSTRDQKLLKKEQDVSFVLSGRSESKEMVNIFKIIMYLQNTVSIHPISSDPGWDMVPKDELDSSNKISFCLHL</sequence>